<accession>A0A9W8N1F4</accession>
<keyword evidence="8" id="KW-0547">Nucleotide-binding</keyword>
<evidence type="ECO:0000256" key="3">
    <source>
        <dbReference type="ARBA" id="ARBA00022695"/>
    </source>
</evidence>
<dbReference type="PANTHER" id="PTHR13504">
    <property type="entry name" value="FIDO DOMAIN-CONTAINING PROTEIN DDB_G0283145"/>
    <property type="match status" value="1"/>
</dbReference>
<evidence type="ECO:0000313" key="11">
    <source>
        <dbReference type="Proteomes" id="UP001148786"/>
    </source>
</evidence>
<dbReference type="SUPFAM" id="SSF48452">
    <property type="entry name" value="TPR-like"/>
    <property type="match status" value="1"/>
</dbReference>
<evidence type="ECO:0000256" key="4">
    <source>
        <dbReference type="ARBA" id="ARBA00034531"/>
    </source>
</evidence>
<evidence type="ECO:0000256" key="2">
    <source>
        <dbReference type="ARBA" id="ARBA00022679"/>
    </source>
</evidence>
<dbReference type="GO" id="GO:0070733">
    <property type="term" value="F:AMPylase activity"/>
    <property type="evidence" value="ECO:0007669"/>
    <property type="project" value="UniProtKB-EC"/>
</dbReference>
<proteinExistence type="inferred from homology"/>
<comment type="catalytic activity">
    <reaction evidence="5">
        <text>L-threonyl-[protein] + ATP = 3-O-(5'-adenylyl)-L-threonyl-[protein] + diphosphate</text>
        <dbReference type="Rhea" id="RHEA:54292"/>
        <dbReference type="Rhea" id="RHEA-COMP:11060"/>
        <dbReference type="Rhea" id="RHEA-COMP:13847"/>
        <dbReference type="ChEBI" id="CHEBI:30013"/>
        <dbReference type="ChEBI" id="CHEBI:30616"/>
        <dbReference type="ChEBI" id="CHEBI:33019"/>
        <dbReference type="ChEBI" id="CHEBI:138113"/>
        <dbReference type="EC" id="2.7.7.108"/>
    </reaction>
</comment>
<comment type="caution">
    <text evidence="10">The sequence shown here is derived from an EMBL/GenBank/DDBJ whole genome shotgun (WGS) entry which is preliminary data.</text>
</comment>
<keyword evidence="8" id="KW-0067">ATP-binding</keyword>
<comment type="catalytic activity">
    <reaction evidence="6">
        <text>L-tyrosyl-[protein] + ATP = O-(5'-adenylyl)-L-tyrosyl-[protein] + diphosphate</text>
        <dbReference type="Rhea" id="RHEA:54288"/>
        <dbReference type="Rhea" id="RHEA-COMP:10136"/>
        <dbReference type="Rhea" id="RHEA-COMP:13846"/>
        <dbReference type="ChEBI" id="CHEBI:30616"/>
        <dbReference type="ChEBI" id="CHEBI:33019"/>
        <dbReference type="ChEBI" id="CHEBI:46858"/>
        <dbReference type="ChEBI" id="CHEBI:83624"/>
        <dbReference type="EC" id="2.7.7.108"/>
    </reaction>
</comment>
<keyword evidence="11" id="KW-1185">Reference proteome</keyword>
<dbReference type="PROSITE" id="PS51459">
    <property type="entry name" value="FIDO"/>
    <property type="match status" value="1"/>
</dbReference>
<dbReference type="InterPro" id="IPR036597">
    <property type="entry name" value="Fido-like_dom_sf"/>
</dbReference>
<keyword evidence="2" id="KW-0808">Transferase</keyword>
<dbReference type="Gene3D" id="1.10.3290.10">
    <property type="entry name" value="Fido-like domain"/>
    <property type="match status" value="1"/>
</dbReference>
<protein>
    <recommendedName>
        <fullName evidence="4">protein adenylyltransferase</fullName>
        <ecNumber evidence="4">2.7.7.108</ecNumber>
    </recommendedName>
</protein>
<dbReference type="AlphaFoldDB" id="A0A9W8N1F4"/>
<evidence type="ECO:0000256" key="7">
    <source>
        <dbReference type="PIRSR" id="PIRSR640198-1"/>
    </source>
</evidence>
<feature type="domain" description="Fido" evidence="9">
    <location>
        <begin position="246"/>
        <end position="415"/>
    </location>
</feature>
<sequence>MSIFRPRWTAGGPFDDTSNVHLNNQQMHDLAKVDDGVEGHHSPETWFFAAERLSSALPTWPWAKFRLAQAHILLEDLDGAVEHFQEAQKLISNADATFEEYFALLKAAVEEENLKAELAWSHPEDDGVIVQHWHPPRDFDAFRHQPSLSVKELLQEWDSYKQELGPDVAAQRYTRLVAVQSSELEDVFALGGESLGRIVRVGFFGHAIDRALKGPPGGIEPIVEILRDFKRCLNYFLESVLPASSISQDDIRFMHRELMKSSRIGFVHTDDDGPIPYLNTIGDYRRRLVIADMNPEDANEDEPPRIVQFARHQEIESHVQTFLEMMGERLSEITLGTGDPAAFALAAWIHYNLAVIHPFTDGNGRLVRIVSSLPLLKAGFPPINIRRYLKTDYLEALHKASCHNLVPEFPELSMIEGCYDSRS</sequence>
<comment type="similarity">
    <text evidence="1">Belongs to the fic family.</text>
</comment>
<dbReference type="Pfam" id="PF02661">
    <property type="entry name" value="Fic"/>
    <property type="match status" value="1"/>
</dbReference>
<gene>
    <name evidence="10" type="ORF">NLJ89_g730</name>
</gene>
<evidence type="ECO:0000256" key="1">
    <source>
        <dbReference type="ARBA" id="ARBA00009742"/>
    </source>
</evidence>
<keyword evidence="3" id="KW-0548">Nucleotidyltransferase</keyword>
<feature type="active site" evidence="7">
    <location>
        <position position="357"/>
    </location>
</feature>
<evidence type="ECO:0000259" key="9">
    <source>
        <dbReference type="PROSITE" id="PS51459"/>
    </source>
</evidence>
<dbReference type="OrthoDB" id="439046at2759"/>
<dbReference type="SUPFAM" id="SSF140931">
    <property type="entry name" value="Fic-like"/>
    <property type="match status" value="1"/>
</dbReference>
<dbReference type="InterPro" id="IPR040198">
    <property type="entry name" value="Fido_containing"/>
</dbReference>
<evidence type="ECO:0000256" key="5">
    <source>
        <dbReference type="ARBA" id="ARBA00047939"/>
    </source>
</evidence>
<dbReference type="EC" id="2.7.7.108" evidence="4"/>
<dbReference type="Proteomes" id="UP001148786">
    <property type="component" value="Unassembled WGS sequence"/>
</dbReference>
<dbReference type="GO" id="GO:0005524">
    <property type="term" value="F:ATP binding"/>
    <property type="evidence" value="ECO:0007669"/>
    <property type="project" value="UniProtKB-KW"/>
</dbReference>
<dbReference type="InterPro" id="IPR003812">
    <property type="entry name" value="Fido"/>
</dbReference>
<evidence type="ECO:0000313" key="10">
    <source>
        <dbReference type="EMBL" id="KAJ3517063.1"/>
    </source>
</evidence>
<reference evidence="10" key="1">
    <citation type="submission" date="2022-07" db="EMBL/GenBank/DDBJ databases">
        <title>Genome Sequence of Agrocybe chaxingu.</title>
        <authorList>
            <person name="Buettner E."/>
        </authorList>
    </citation>
    <scope>NUCLEOTIDE SEQUENCE</scope>
    <source>
        <strain evidence="10">MP-N11</strain>
    </source>
</reference>
<name>A0A9W8N1F4_9AGAR</name>
<evidence type="ECO:0000256" key="6">
    <source>
        <dbReference type="ARBA" id="ARBA00048696"/>
    </source>
</evidence>
<dbReference type="InterPro" id="IPR011990">
    <property type="entry name" value="TPR-like_helical_dom_sf"/>
</dbReference>
<dbReference type="Gene3D" id="1.25.40.10">
    <property type="entry name" value="Tetratricopeptide repeat domain"/>
    <property type="match status" value="1"/>
</dbReference>
<evidence type="ECO:0000256" key="8">
    <source>
        <dbReference type="PIRSR" id="PIRSR640198-2"/>
    </source>
</evidence>
<organism evidence="10 11">
    <name type="scientific">Agrocybe chaxingu</name>
    <dbReference type="NCBI Taxonomy" id="84603"/>
    <lineage>
        <taxon>Eukaryota</taxon>
        <taxon>Fungi</taxon>
        <taxon>Dikarya</taxon>
        <taxon>Basidiomycota</taxon>
        <taxon>Agaricomycotina</taxon>
        <taxon>Agaricomycetes</taxon>
        <taxon>Agaricomycetidae</taxon>
        <taxon>Agaricales</taxon>
        <taxon>Agaricineae</taxon>
        <taxon>Strophariaceae</taxon>
        <taxon>Agrocybe</taxon>
    </lineage>
</organism>
<dbReference type="EMBL" id="JANKHO010000032">
    <property type="protein sequence ID" value="KAJ3517063.1"/>
    <property type="molecule type" value="Genomic_DNA"/>
</dbReference>
<feature type="binding site" evidence="8">
    <location>
        <begin position="361"/>
        <end position="368"/>
    </location>
    <ligand>
        <name>ATP</name>
        <dbReference type="ChEBI" id="CHEBI:30616"/>
    </ligand>
</feature>
<dbReference type="PANTHER" id="PTHR13504:SF38">
    <property type="entry name" value="FIDO DOMAIN-CONTAINING PROTEIN"/>
    <property type="match status" value="1"/>
</dbReference>